<feature type="chain" id="PRO_5039242775" evidence="1">
    <location>
        <begin position="23"/>
        <end position="360"/>
    </location>
</feature>
<comment type="caution">
    <text evidence="2">The sequence shown here is derived from an EMBL/GenBank/DDBJ whole genome shotgun (WGS) entry which is preliminary data.</text>
</comment>
<dbReference type="AlphaFoldDB" id="A0A9D1MLL5"/>
<evidence type="ECO:0000256" key="1">
    <source>
        <dbReference type="SAM" id="SignalP"/>
    </source>
</evidence>
<evidence type="ECO:0000313" key="3">
    <source>
        <dbReference type="Proteomes" id="UP000824145"/>
    </source>
</evidence>
<dbReference type="Proteomes" id="UP000824145">
    <property type="component" value="Unassembled WGS sequence"/>
</dbReference>
<keyword evidence="1" id="KW-0732">Signal</keyword>
<reference evidence="2" key="1">
    <citation type="submission" date="2020-10" db="EMBL/GenBank/DDBJ databases">
        <authorList>
            <person name="Gilroy R."/>
        </authorList>
    </citation>
    <scope>NUCLEOTIDE SEQUENCE</scope>
    <source>
        <strain evidence="2">9366</strain>
    </source>
</reference>
<proteinExistence type="predicted"/>
<organism evidence="2 3">
    <name type="scientific">Candidatus Caccalectryoclostridium excrementigallinarum</name>
    <dbReference type="NCBI Taxonomy" id="2840710"/>
    <lineage>
        <taxon>Bacteria</taxon>
        <taxon>Bacillati</taxon>
        <taxon>Bacillota</taxon>
        <taxon>Clostridia</taxon>
        <taxon>Christensenellales</taxon>
        <taxon>Christensenellaceae</taxon>
        <taxon>Christensenellaceae incertae sedis</taxon>
        <taxon>Candidatus Caccalectryoclostridium</taxon>
    </lineage>
</organism>
<sequence length="360" mass="39665">MKKSFCILITSALIFCALFAVVACDPESPDTRASRELDTSIVGVWQNAAGEVLAELENYEHESYQFVSDSGQSASSIDFSLDGGKTWMRGELNEDFLAETGRGIYLLMASTDGAFTFNATGSAEDRFPDPSTYHSGDTLSITVRVPESDTHKASAWSEATTYTLKAPSAETDGLFANHYGLFLSDISDYGELSANNFESNGFVVYKEANSVKFGKISSSPSETESGMYEYVFTPFEELGESDKAEIAKLEYKFVSKQEYSQSENGSDLLSSITPSITTFENECLILGRWTQMPEGGIPFSSSDPDLLWEYEIEIPNATTGEIDKSTQRSFILLLRLKATNDTTHSNVKALEYLYPNEPTP</sequence>
<accession>A0A9D1MLL5</accession>
<reference evidence="2" key="2">
    <citation type="journal article" date="2021" name="PeerJ">
        <title>Extensive microbial diversity within the chicken gut microbiome revealed by metagenomics and culture.</title>
        <authorList>
            <person name="Gilroy R."/>
            <person name="Ravi A."/>
            <person name="Getino M."/>
            <person name="Pursley I."/>
            <person name="Horton D.L."/>
            <person name="Alikhan N.F."/>
            <person name="Baker D."/>
            <person name="Gharbi K."/>
            <person name="Hall N."/>
            <person name="Watson M."/>
            <person name="Adriaenssens E.M."/>
            <person name="Foster-Nyarko E."/>
            <person name="Jarju S."/>
            <person name="Secka A."/>
            <person name="Antonio M."/>
            <person name="Oren A."/>
            <person name="Chaudhuri R.R."/>
            <person name="La Ragione R."/>
            <person name="Hildebrand F."/>
            <person name="Pallen M.J."/>
        </authorList>
    </citation>
    <scope>NUCLEOTIDE SEQUENCE</scope>
    <source>
        <strain evidence="2">9366</strain>
    </source>
</reference>
<dbReference type="PROSITE" id="PS51257">
    <property type="entry name" value="PROKAR_LIPOPROTEIN"/>
    <property type="match status" value="1"/>
</dbReference>
<dbReference type="EMBL" id="DVNJ01000008">
    <property type="protein sequence ID" value="HIU62537.1"/>
    <property type="molecule type" value="Genomic_DNA"/>
</dbReference>
<name>A0A9D1MLL5_9FIRM</name>
<feature type="signal peptide" evidence="1">
    <location>
        <begin position="1"/>
        <end position="22"/>
    </location>
</feature>
<protein>
    <submittedName>
        <fullName evidence="2">Uncharacterized protein</fullName>
    </submittedName>
</protein>
<evidence type="ECO:0000313" key="2">
    <source>
        <dbReference type="EMBL" id="HIU62537.1"/>
    </source>
</evidence>
<gene>
    <name evidence="2" type="ORF">IAB07_02045</name>
</gene>